<gene>
    <name evidence="4" type="ORF">GCM10022204_18070</name>
</gene>
<name>A0ABP7DAW8_9ACTN</name>
<evidence type="ECO:0000256" key="2">
    <source>
        <dbReference type="SAM" id="MobiDB-lite"/>
    </source>
</evidence>
<proteinExistence type="predicted"/>
<evidence type="ECO:0000313" key="5">
    <source>
        <dbReference type="Proteomes" id="UP001500051"/>
    </source>
</evidence>
<dbReference type="CDD" id="cd05288">
    <property type="entry name" value="PGDH"/>
    <property type="match status" value="1"/>
</dbReference>
<protein>
    <submittedName>
        <fullName evidence="4">NADP-dependent oxidoreductase</fullName>
    </submittedName>
</protein>
<dbReference type="InterPro" id="IPR045010">
    <property type="entry name" value="MDR_fam"/>
</dbReference>
<organism evidence="4 5">
    <name type="scientific">Microlunatus aurantiacus</name>
    <dbReference type="NCBI Taxonomy" id="446786"/>
    <lineage>
        <taxon>Bacteria</taxon>
        <taxon>Bacillati</taxon>
        <taxon>Actinomycetota</taxon>
        <taxon>Actinomycetes</taxon>
        <taxon>Propionibacteriales</taxon>
        <taxon>Propionibacteriaceae</taxon>
        <taxon>Microlunatus</taxon>
    </lineage>
</organism>
<keyword evidence="5" id="KW-1185">Reference proteome</keyword>
<dbReference type="Gene3D" id="3.90.180.10">
    <property type="entry name" value="Medium-chain alcohol dehydrogenases, catalytic domain"/>
    <property type="match status" value="1"/>
</dbReference>
<comment type="caution">
    <text evidence="4">The sequence shown here is derived from an EMBL/GenBank/DDBJ whole genome shotgun (WGS) entry which is preliminary data.</text>
</comment>
<evidence type="ECO:0000256" key="1">
    <source>
        <dbReference type="ARBA" id="ARBA00023002"/>
    </source>
</evidence>
<dbReference type="PANTHER" id="PTHR43205:SF7">
    <property type="entry name" value="PROSTAGLANDIN REDUCTASE 1"/>
    <property type="match status" value="1"/>
</dbReference>
<dbReference type="InterPro" id="IPR041694">
    <property type="entry name" value="ADH_N_2"/>
</dbReference>
<accession>A0ABP7DAW8</accession>
<dbReference type="Pfam" id="PF16884">
    <property type="entry name" value="ADH_N_2"/>
    <property type="match status" value="1"/>
</dbReference>
<dbReference type="SUPFAM" id="SSF51735">
    <property type="entry name" value="NAD(P)-binding Rossmann-fold domains"/>
    <property type="match status" value="1"/>
</dbReference>
<feature type="region of interest" description="Disordered" evidence="2">
    <location>
        <begin position="9"/>
        <end position="32"/>
    </location>
</feature>
<dbReference type="InterPro" id="IPR020843">
    <property type="entry name" value="ER"/>
</dbReference>
<dbReference type="Gene3D" id="3.40.50.720">
    <property type="entry name" value="NAD(P)-binding Rossmann-like Domain"/>
    <property type="match status" value="1"/>
</dbReference>
<dbReference type="EMBL" id="BAAAYX010000004">
    <property type="protein sequence ID" value="GAA3701626.1"/>
    <property type="molecule type" value="Genomic_DNA"/>
</dbReference>
<feature type="compositionally biased region" description="Basic and acidic residues" evidence="2">
    <location>
        <begin position="16"/>
        <end position="31"/>
    </location>
</feature>
<reference evidence="5" key="1">
    <citation type="journal article" date="2019" name="Int. J. Syst. Evol. Microbiol.">
        <title>The Global Catalogue of Microorganisms (GCM) 10K type strain sequencing project: providing services to taxonomists for standard genome sequencing and annotation.</title>
        <authorList>
            <consortium name="The Broad Institute Genomics Platform"/>
            <consortium name="The Broad Institute Genome Sequencing Center for Infectious Disease"/>
            <person name="Wu L."/>
            <person name="Ma J."/>
        </authorList>
    </citation>
    <scope>NUCLEOTIDE SEQUENCE [LARGE SCALE GENOMIC DNA]</scope>
    <source>
        <strain evidence="5">JCM 16548</strain>
    </source>
</reference>
<dbReference type="PANTHER" id="PTHR43205">
    <property type="entry name" value="PROSTAGLANDIN REDUCTASE"/>
    <property type="match status" value="1"/>
</dbReference>
<dbReference type="SMART" id="SM00829">
    <property type="entry name" value="PKS_ER"/>
    <property type="match status" value="1"/>
</dbReference>
<dbReference type="SUPFAM" id="SSF50129">
    <property type="entry name" value="GroES-like"/>
    <property type="match status" value="2"/>
</dbReference>
<feature type="domain" description="Enoyl reductase (ER)" evidence="3">
    <location>
        <begin position="16"/>
        <end position="335"/>
    </location>
</feature>
<dbReference type="Pfam" id="PF00107">
    <property type="entry name" value="ADH_zinc_N"/>
    <property type="match status" value="1"/>
</dbReference>
<dbReference type="InterPro" id="IPR013149">
    <property type="entry name" value="ADH-like_C"/>
</dbReference>
<keyword evidence="1" id="KW-0560">Oxidoreductase</keyword>
<sequence length="341" mass="36349">MSLVSHQIRLASRPEGAPRPENFSHEDHAVRPPETGEVVLKTLYLSLDPYMRGRMADVESYAEPLQLGDVMVGGTVAEVVESASEALHPGQVVSAYGGWQSYSTAKASSVRVLDPDQAPITTALGVLGMPGFTAYAGLLQIAKPTAGETLAVAAATGPVGATVGQIARILGCRTIGIAGGARKVDHLRELGFDVALDHREGDLAGRLRDAAPEGIDIYFENVGGAVWDAVLPRLNTFARVPVCGLAASYNLTGLPPRPDRSQALLRAVLDKSLTLRGFIQNEFAPAMFDDFLHDMGGWVREGKVAYREDITDGLDHAPEAFIGMLEGRNFGKTLVKVAEHA</sequence>
<evidence type="ECO:0000259" key="3">
    <source>
        <dbReference type="SMART" id="SM00829"/>
    </source>
</evidence>
<dbReference type="InterPro" id="IPR011032">
    <property type="entry name" value="GroES-like_sf"/>
</dbReference>
<dbReference type="Proteomes" id="UP001500051">
    <property type="component" value="Unassembled WGS sequence"/>
</dbReference>
<dbReference type="InterPro" id="IPR036291">
    <property type="entry name" value="NAD(P)-bd_dom_sf"/>
</dbReference>
<dbReference type="RefSeq" id="WP_344811998.1">
    <property type="nucleotide sequence ID" value="NZ_BAAAYX010000004.1"/>
</dbReference>
<evidence type="ECO:0000313" key="4">
    <source>
        <dbReference type="EMBL" id="GAA3701626.1"/>
    </source>
</evidence>